<accession>A0A0C1UBF3</accession>
<comment type="caution">
    <text evidence="7">The sequence shown here is derived from an EMBL/GenBank/DDBJ whole genome shotgun (WGS) entry which is preliminary data.</text>
</comment>
<dbReference type="Gene3D" id="3.40.640.10">
    <property type="entry name" value="Type I PLP-dependent aspartate aminotransferase-like (Major domain)"/>
    <property type="match status" value="1"/>
</dbReference>
<dbReference type="InterPro" id="IPR015424">
    <property type="entry name" value="PyrdxlP-dep_Trfase"/>
</dbReference>
<evidence type="ECO:0000256" key="5">
    <source>
        <dbReference type="ARBA" id="ARBA00037974"/>
    </source>
</evidence>
<dbReference type="Gene3D" id="3.90.1150.10">
    <property type="entry name" value="Aspartate Aminotransferase, domain 1"/>
    <property type="match status" value="1"/>
</dbReference>
<dbReference type="CDD" id="cd00609">
    <property type="entry name" value="AAT_like"/>
    <property type="match status" value="1"/>
</dbReference>
<dbReference type="Proteomes" id="UP000031366">
    <property type="component" value="Unassembled WGS sequence"/>
</dbReference>
<sequence>MFDERIFRLGTNSIKWDRYNNEEIIAMGTADMDFMSPQCVTEALINRAKLGMFAYELKSDSYYNAIIDWYAQRYNWRIKKEWLSNSPGIWAGVRICIDSFTEPGDKIMAHSPTFHPVIDIVKKSRRDLVTNSLVLKDGHYTIDFEDFESKIADDVKIFILVNPHNPSGRVFTSEELTRIGEICNKHKVLVLSDEVHGGVVFKGHKHVPYGSISEEFAMNSIIITAASKSFNLQGLTHGILIIPNKQLWDIYESALIGYDFDFATNVFSLAAVDAAYRHGGPWLNELITYLQSNLHYLIDYFEVNIPKIKIIKPEGSYMVWLDCRELKMNKDKLENFFMTKAKVALTFGAGFGKDGEGFARINIACSRDLLNEALERIKEAVNSIT</sequence>
<keyword evidence="4 7" id="KW-0456">Lyase</keyword>
<dbReference type="PANTHER" id="PTHR43525">
    <property type="entry name" value="PROTEIN MALY"/>
    <property type="match status" value="1"/>
</dbReference>
<evidence type="ECO:0000313" key="8">
    <source>
        <dbReference type="Proteomes" id="UP000031366"/>
    </source>
</evidence>
<evidence type="ECO:0000256" key="2">
    <source>
        <dbReference type="ARBA" id="ARBA00012224"/>
    </source>
</evidence>
<dbReference type="GO" id="GO:0030170">
    <property type="term" value="F:pyridoxal phosphate binding"/>
    <property type="evidence" value="ECO:0007669"/>
    <property type="project" value="InterPro"/>
</dbReference>
<reference evidence="7 8" key="1">
    <citation type="journal article" date="2015" name="Infect. Genet. Evol.">
        <title>Genomic sequences of six botulinum neurotoxin-producing strains representing three clostridial species illustrate the mobility and diversity of botulinum neurotoxin genes.</title>
        <authorList>
            <person name="Smith T.J."/>
            <person name="Hill K.K."/>
            <person name="Xie G."/>
            <person name="Foley B.T."/>
            <person name="Williamson C.H."/>
            <person name="Foster J.T."/>
            <person name="Johnson S.L."/>
            <person name="Chertkov O."/>
            <person name="Teshima H."/>
            <person name="Gibbons H.S."/>
            <person name="Johnsky L.A."/>
            <person name="Karavis M.A."/>
            <person name="Smith L.A."/>
        </authorList>
    </citation>
    <scope>NUCLEOTIDE SEQUENCE [LARGE SCALE GENOMIC DNA]</scope>
    <source>
        <strain evidence="7 8">CDC 2741</strain>
    </source>
</reference>
<feature type="domain" description="Aminotransferase class I/classII large" evidence="6">
    <location>
        <begin position="23"/>
        <end position="377"/>
    </location>
</feature>
<dbReference type="EC" id="4.4.1.13" evidence="2"/>
<dbReference type="GO" id="GO:0047804">
    <property type="term" value="F:cysteine-S-conjugate beta-lyase activity"/>
    <property type="evidence" value="ECO:0007669"/>
    <property type="project" value="UniProtKB-EC"/>
</dbReference>
<dbReference type="EMBL" id="AYSO01000020">
    <property type="protein sequence ID" value="KIE44895.1"/>
    <property type="molecule type" value="Genomic_DNA"/>
</dbReference>
<evidence type="ECO:0000256" key="4">
    <source>
        <dbReference type="ARBA" id="ARBA00023239"/>
    </source>
</evidence>
<dbReference type="NCBIfam" id="TIGR04350">
    <property type="entry name" value="C_S_lyase_PatB"/>
    <property type="match status" value="1"/>
</dbReference>
<dbReference type="AlphaFoldDB" id="A0A0C1UBF3"/>
<dbReference type="STRING" id="29341.RSJ17_06825"/>
<organism evidence="7 8">
    <name type="scientific">Clostridium argentinense CDC 2741</name>
    <dbReference type="NCBI Taxonomy" id="1418104"/>
    <lineage>
        <taxon>Bacteria</taxon>
        <taxon>Bacillati</taxon>
        <taxon>Bacillota</taxon>
        <taxon>Clostridia</taxon>
        <taxon>Eubacteriales</taxon>
        <taxon>Clostridiaceae</taxon>
        <taxon>Clostridium</taxon>
    </lineage>
</organism>
<protein>
    <recommendedName>
        <fullName evidence="2">cysteine-S-conjugate beta-lyase</fullName>
        <ecNumber evidence="2">4.4.1.13</ecNumber>
    </recommendedName>
</protein>
<dbReference type="InterPro" id="IPR015422">
    <property type="entry name" value="PyrdxlP-dep_Trfase_small"/>
</dbReference>
<dbReference type="InterPro" id="IPR051798">
    <property type="entry name" value="Class-II_PLP-Dep_Aminotrans"/>
</dbReference>
<evidence type="ECO:0000256" key="3">
    <source>
        <dbReference type="ARBA" id="ARBA00022898"/>
    </source>
</evidence>
<evidence type="ECO:0000259" key="6">
    <source>
        <dbReference type="Pfam" id="PF00155"/>
    </source>
</evidence>
<gene>
    <name evidence="7" type="primary">patB</name>
    <name evidence="7" type="ORF">U732_804</name>
</gene>
<dbReference type="RefSeq" id="WP_039636892.1">
    <property type="nucleotide sequence ID" value="NZ_AYSO01000020.1"/>
</dbReference>
<dbReference type="InterPro" id="IPR027619">
    <property type="entry name" value="C-S_lyase_PatB-like"/>
</dbReference>
<keyword evidence="3" id="KW-0663">Pyridoxal phosphate</keyword>
<evidence type="ECO:0000256" key="1">
    <source>
        <dbReference type="ARBA" id="ARBA00001933"/>
    </source>
</evidence>
<proteinExistence type="inferred from homology"/>
<dbReference type="PANTHER" id="PTHR43525:SF1">
    <property type="entry name" value="PROTEIN MALY"/>
    <property type="match status" value="1"/>
</dbReference>
<dbReference type="InterPro" id="IPR004839">
    <property type="entry name" value="Aminotransferase_I/II_large"/>
</dbReference>
<keyword evidence="8" id="KW-1185">Reference proteome</keyword>
<comment type="cofactor">
    <cofactor evidence="1">
        <name>pyridoxal 5'-phosphate</name>
        <dbReference type="ChEBI" id="CHEBI:597326"/>
    </cofactor>
</comment>
<dbReference type="SUPFAM" id="SSF53383">
    <property type="entry name" value="PLP-dependent transferases"/>
    <property type="match status" value="1"/>
</dbReference>
<name>A0A0C1UBF3_9CLOT</name>
<comment type="similarity">
    <text evidence="5">Belongs to the class-II pyridoxal-phosphate-dependent aminotransferase family. MalY/PatB cystathionine beta-lyase subfamily.</text>
</comment>
<dbReference type="InterPro" id="IPR015421">
    <property type="entry name" value="PyrdxlP-dep_Trfase_major"/>
</dbReference>
<evidence type="ECO:0000313" key="7">
    <source>
        <dbReference type="EMBL" id="KIE44895.1"/>
    </source>
</evidence>
<dbReference type="Pfam" id="PF00155">
    <property type="entry name" value="Aminotran_1_2"/>
    <property type="match status" value="1"/>
</dbReference>
<dbReference type="OrthoDB" id="9802872at2"/>